<accession>T0F7R1</accession>
<dbReference type="CDD" id="cd04301">
    <property type="entry name" value="NAT_SF"/>
    <property type="match status" value="1"/>
</dbReference>
<feature type="domain" description="N-acetyltransferase" evidence="1">
    <location>
        <begin position="4"/>
        <end position="132"/>
    </location>
</feature>
<reference evidence="2" key="1">
    <citation type="submission" date="2013-05" db="EMBL/GenBank/DDBJ databases">
        <authorList>
            <person name="Harkins D.M."/>
            <person name="Durkin A.S."/>
            <person name="Brinkac L.M."/>
            <person name="Haft D.H."/>
            <person name="Selengut J.D."/>
            <person name="Sanka R."/>
            <person name="DePew J."/>
            <person name="Purushe J."/>
            <person name="Hartskeerl R.A."/>
            <person name="Ahmed A."/>
            <person name="van der Linden H."/>
            <person name="Goris M.G.A."/>
            <person name="Vinetz J.M."/>
            <person name="Sutton G.G."/>
            <person name="Nierman W.C."/>
            <person name="Fouts D.E."/>
        </authorList>
    </citation>
    <scope>NUCLEOTIDE SEQUENCE [LARGE SCALE GENOMIC DNA]</scope>
    <source>
        <strain evidence="2">5399</strain>
    </source>
</reference>
<dbReference type="PANTHER" id="PTHR43233:SF1">
    <property type="entry name" value="FAMILY N-ACETYLTRANSFERASE, PUTATIVE (AFU_ORTHOLOGUE AFUA_6G03350)-RELATED"/>
    <property type="match status" value="1"/>
</dbReference>
<dbReference type="GO" id="GO:0016747">
    <property type="term" value="F:acyltransferase activity, transferring groups other than amino-acyl groups"/>
    <property type="evidence" value="ECO:0007669"/>
    <property type="project" value="InterPro"/>
</dbReference>
<dbReference type="Pfam" id="PF13673">
    <property type="entry name" value="Acetyltransf_10"/>
    <property type="match status" value="1"/>
</dbReference>
<evidence type="ECO:0000313" key="3">
    <source>
        <dbReference type="Proteomes" id="UP000015454"/>
    </source>
</evidence>
<protein>
    <submittedName>
        <fullName evidence="2">Acetyltransferase (GNAT) domain protein</fullName>
    </submittedName>
</protein>
<dbReference type="STRING" id="1049789.LEP1GSC050_3010"/>
<dbReference type="SUPFAM" id="SSF55729">
    <property type="entry name" value="Acyl-CoA N-acyltransferases (Nat)"/>
    <property type="match status" value="1"/>
</dbReference>
<evidence type="ECO:0000313" key="2">
    <source>
        <dbReference type="EMBL" id="EQA43951.1"/>
    </source>
</evidence>
<dbReference type="InterPro" id="IPR016181">
    <property type="entry name" value="Acyl_CoA_acyltransferase"/>
</dbReference>
<dbReference type="Gene3D" id="3.40.630.30">
    <property type="match status" value="1"/>
</dbReference>
<dbReference type="Proteomes" id="UP000015454">
    <property type="component" value="Unassembled WGS sequence"/>
</dbReference>
<gene>
    <name evidence="2" type="ORF">LEP1GSC050_3010</name>
</gene>
<sequence>MGTIRYLQGKDFTFEQFRDLYESCSLGKRRPIEDEARFRGMLENADLIWTAWDENLLVGISRSLTDFTYVLYLADLAVRETHQRKGIGKELIRKTKSSIHEKAKIVLMAAPSAIGYYPHLGFKRHPEGWILV</sequence>
<dbReference type="PROSITE" id="PS51186">
    <property type="entry name" value="GNAT"/>
    <property type="match status" value="1"/>
</dbReference>
<evidence type="ECO:0000259" key="1">
    <source>
        <dbReference type="PROSITE" id="PS51186"/>
    </source>
</evidence>
<dbReference type="InterPro" id="IPR053144">
    <property type="entry name" value="Acetyltransferase_Butenolide"/>
</dbReference>
<keyword evidence="3" id="KW-1185">Reference proteome</keyword>
<dbReference type="OrthoDB" id="336415at2"/>
<dbReference type="PANTHER" id="PTHR43233">
    <property type="entry name" value="FAMILY N-ACETYLTRANSFERASE, PUTATIVE (AFU_ORTHOLOGUE AFUA_6G03350)-RELATED"/>
    <property type="match status" value="1"/>
</dbReference>
<comment type="caution">
    <text evidence="2">The sequence shown here is derived from an EMBL/GenBank/DDBJ whole genome shotgun (WGS) entry which is preliminary data.</text>
</comment>
<dbReference type="InterPro" id="IPR000182">
    <property type="entry name" value="GNAT_dom"/>
</dbReference>
<name>T0F7R1_9LEPT</name>
<organism evidence="2 3">
    <name type="scientific">Leptospira broomii serovar Hurstbridge str. 5399</name>
    <dbReference type="NCBI Taxonomy" id="1049789"/>
    <lineage>
        <taxon>Bacteria</taxon>
        <taxon>Pseudomonadati</taxon>
        <taxon>Spirochaetota</taxon>
        <taxon>Spirochaetia</taxon>
        <taxon>Leptospirales</taxon>
        <taxon>Leptospiraceae</taxon>
        <taxon>Leptospira</taxon>
    </lineage>
</organism>
<dbReference type="AlphaFoldDB" id="T0F7R1"/>
<proteinExistence type="predicted"/>
<dbReference type="RefSeq" id="WP_010571183.1">
    <property type="nucleotide sequence ID" value="NZ_AHMO02000008.1"/>
</dbReference>
<dbReference type="EMBL" id="AHMO02000008">
    <property type="protein sequence ID" value="EQA43951.1"/>
    <property type="molecule type" value="Genomic_DNA"/>
</dbReference>